<dbReference type="InterPro" id="IPR003313">
    <property type="entry name" value="AraC-bd"/>
</dbReference>
<feature type="domain" description="HTH araC/xylS-type" evidence="4">
    <location>
        <begin position="194"/>
        <end position="292"/>
    </location>
</feature>
<dbReference type="InterPro" id="IPR018060">
    <property type="entry name" value="HTH_AraC"/>
</dbReference>
<comment type="caution">
    <text evidence="5">The sequence shown here is derived from an EMBL/GenBank/DDBJ whole genome shotgun (WGS) entry which is preliminary data.</text>
</comment>
<keyword evidence="3" id="KW-0804">Transcription</keyword>
<dbReference type="SUPFAM" id="SSF46689">
    <property type="entry name" value="Homeodomain-like"/>
    <property type="match status" value="2"/>
</dbReference>
<keyword evidence="6" id="KW-1185">Reference proteome</keyword>
<dbReference type="PROSITE" id="PS01124">
    <property type="entry name" value="HTH_ARAC_FAMILY_2"/>
    <property type="match status" value="1"/>
</dbReference>
<evidence type="ECO:0000313" key="6">
    <source>
        <dbReference type="Proteomes" id="UP001589818"/>
    </source>
</evidence>
<dbReference type="InterPro" id="IPR037923">
    <property type="entry name" value="HTH-like"/>
</dbReference>
<protein>
    <submittedName>
        <fullName evidence="5">AraC family transcriptional regulator</fullName>
    </submittedName>
</protein>
<keyword evidence="2" id="KW-0238">DNA-binding</keyword>
<dbReference type="InterPro" id="IPR018062">
    <property type="entry name" value="HTH_AraC-typ_CS"/>
</dbReference>
<dbReference type="PRINTS" id="PR00032">
    <property type="entry name" value="HTHARAC"/>
</dbReference>
<evidence type="ECO:0000259" key="4">
    <source>
        <dbReference type="PROSITE" id="PS01124"/>
    </source>
</evidence>
<dbReference type="InterPro" id="IPR020449">
    <property type="entry name" value="Tscrpt_reg_AraC-type_HTH"/>
</dbReference>
<dbReference type="PROSITE" id="PS00041">
    <property type="entry name" value="HTH_ARAC_FAMILY_1"/>
    <property type="match status" value="1"/>
</dbReference>
<evidence type="ECO:0000256" key="2">
    <source>
        <dbReference type="ARBA" id="ARBA00023125"/>
    </source>
</evidence>
<dbReference type="Proteomes" id="UP001589818">
    <property type="component" value="Unassembled WGS sequence"/>
</dbReference>
<dbReference type="Gene3D" id="1.10.10.60">
    <property type="entry name" value="Homeodomain-like"/>
    <property type="match status" value="2"/>
</dbReference>
<dbReference type="PANTHER" id="PTHR43280:SF2">
    <property type="entry name" value="HTH-TYPE TRANSCRIPTIONAL REGULATOR EXSA"/>
    <property type="match status" value="1"/>
</dbReference>
<gene>
    <name evidence="5" type="ORF">ACFFJ8_10710</name>
</gene>
<keyword evidence="1" id="KW-0805">Transcription regulation</keyword>
<dbReference type="PANTHER" id="PTHR43280">
    <property type="entry name" value="ARAC-FAMILY TRANSCRIPTIONAL REGULATOR"/>
    <property type="match status" value="1"/>
</dbReference>
<evidence type="ECO:0000313" key="5">
    <source>
        <dbReference type="EMBL" id="MFC0391834.1"/>
    </source>
</evidence>
<evidence type="ECO:0000256" key="1">
    <source>
        <dbReference type="ARBA" id="ARBA00023015"/>
    </source>
</evidence>
<organism evidence="5 6">
    <name type="scientific">Paenibacillus mendelii</name>
    <dbReference type="NCBI Taxonomy" id="206163"/>
    <lineage>
        <taxon>Bacteria</taxon>
        <taxon>Bacillati</taxon>
        <taxon>Bacillota</taxon>
        <taxon>Bacilli</taxon>
        <taxon>Bacillales</taxon>
        <taxon>Paenibacillaceae</taxon>
        <taxon>Paenibacillus</taxon>
    </lineage>
</organism>
<dbReference type="RefSeq" id="WP_204821261.1">
    <property type="nucleotide sequence ID" value="NZ_JANHOF010000011.1"/>
</dbReference>
<sequence length="301" mass="35501">MKIVKLSIEQPVMFASAGSFTADRQWIHQQRTNNSFEIMIGIRDAVYMDIDGGKYVMRPKQTLIVPPNSPHRGYAYSDKNCSFHWLHFYCQTDYVLLDEKEFQADLHRLNANTYFNELGAYAYIPLHSSPLEMERIHILFHQLLHIMESRYTTRHGMDYAVTSLLIELSEQTLADYNARGGNEAILDTADKKLNKMLEWIRIHSDKNISVQDVALEFKYNKDYLTRLFKLKTGMNMQEYIHRLKVSKAKAMLYQTSLSIKEIAYALGFQDEKYFMKLFKKHENLTPSEYRSAYYRTHMNIR</sequence>
<dbReference type="Pfam" id="PF02311">
    <property type="entry name" value="AraC_binding"/>
    <property type="match status" value="1"/>
</dbReference>
<dbReference type="SMART" id="SM00342">
    <property type="entry name" value="HTH_ARAC"/>
    <property type="match status" value="1"/>
</dbReference>
<accession>A0ABV6J7H8</accession>
<reference evidence="5 6" key="1">
    <citation type="submission" date="2024-09" db="EMBL/GenBank/DDBJ databases">
        <authorList>
            <person name="Sun Q."/>
            <person name="Mori K."/>
        </authorList>
    </citation>
    <scope>NUCLEOTIDE SEQUENCE [LARGE SCALE GENOMIC DNA]</scope>
    <source>
        <strain evidence="5 6">CCM 4839</strain>
    </source>
</reference>
<name>A0ABV6J7H8_9BACL</name>
<dbReference type="InterPro" id="IPR009057">
    <property type="entry name" value="Homeodomain-like_sf"/>
</dbReference>
<dbReference type="Pfam" id="PF12833">
    <property type="entry name" value="HTH_18"/>
    <property type="match status" value="1"/>
</dbReference>
<dbReference type="SUPFAM" id="SSF51215">
    <property type="entry name" value="Regulatory protein AraC"/>
    <property type="match status" value="1"/>
</dbReference>
<proteinExistence type="predicted"/>
<dbReference type="EMBL" id="JBHLVF010000012">
    <property type="protein sequence ID" value="MFC0391834.1"/>
    <property type="molecule type" value="Genomic_DNA"/>
</dbReference>
<evidence type="ECO:0000256" key="3">
    <source>
        <dbReference type="ARBA" id="ARBA00023163"/>
    </source>
</evidence>